<comment type="function">
    <text evidence="3">Required for maturation of 30S ribosomal subunits.</text>
</comment>
<dbReference type="AlphaFoldDB" id="U2FWP8"/>
<dbReference type="CDD" id="cd01734">
    <property type="entry name" value="YlxS_C"/>
    <property type="match status" value="1"/>
</dbReference>
<dbReference type="InterPro" id="IPR036847">
    <property type="entry name" value="RimP_C_sf"/>
</dbReference>
<dbReference type="Gene3D" id="2.30.30.180">
    <property type="entry name" value="Ribosome maturation factor RimP, C-terminal domain"/>
    <property type="match status" value="1"/>
</dbReference>
<dbReference type="eggNOG" id="COG0779">
    <property type="taxonomic scope" value="Bacteria"/>
</dbReference>
<dbReference type="InterPro" id="IPR028998">
    <property type="entry name" value="RimP_C"/>
</dbReference>
<protein>
    <recommendedName>
        <fullName evidence="3">Ribosome maturation factor RimP</fullName>
    </recommendedName>
</protein>
<dbReference type="InterPro" id="IPR003728">
    <property type="entry name" value="Ribosome_maturation_RimP"/>
</dbReference>
<dbReference type="NCBIfam" id="NF000927">
    <property type="entry name" value="PRK00092.1-1"/>
    <property type="match status" value="1"/>
</dbReference>
<evidence type="ECO:0000256" key="2">
    <source>
        <dbReference type="ARBA" id="ARBA00022517"/>
    </source>
</evidence>
<dbReference type="GO" id="GO:0005829">
    <property type="term" value="C:cytosol"/>
    <property type="evidence" value="ECO:0007669"/>
    <property type="project" value="TreeGrafter"/>
</dbReference>
<dbReference type="STRING" id="1033802.SSPSH_002376"/>
<proteinExistence type="inferred from homology"/>
<dbReference type="InterPro" id="IPR028989">
    <property type="entry name" value="RimP_N"/>
</dbReference>
<dbReference type="Pfam" id="PF17384">
    <property type="entry name" value="DUF150_C"/>
    <property type="match status" value="1"/>
</dbReference>
<dbReference type="PANTHER" id="PTHR33867:SF1">
    <property type="entry name" value="RIBOSOME MATURATION FACTOR RIMP"/>
    <property type="match status" value="1"/>
</dbReference>
<dbReference type="PANTHER" id="PTHR33867">
    <property type="entry name" value="RIBOSOME MATURATION FACTOR RIMP"/>
    <property type="match status" value="1"/>
</dbReference>
<evidence type="ECO:0000313" key="6">
    <source>
        <dbReference type="EMBL" id="ERJ18668.1"/>
    </source>
</evidence>
<dbReference type="Gene3D" id="3.30.300.70">
    <property type="entry name" value="RimP-like superfamily, N-terminal"/>
    <property type="match status" value="1"/>
</dbReference>
<dbReference type="InterPro" id="IPR035956">
    <property type="entry name" value="RimP_N_sf"/>
</dbReference>
<reference evidence="6 7" key="2">
    <citation type="journal article" date="2013" name="PLoS ONE">
        <title>INDIGO - INtegrated Data Warehouse of MIcrobial GenOmes with Examples from the Red Sea Extremophiles.</title>
        <authorList>
            <person name="Alam I."/>
            <person name="Antunes A."/>
            <person name="Kamau A.A."/>
            <person name="Ba Alawi W."/>
            <person name="Kalkatawi M."/>
            <person name="Stingl U."/>
            <person name="Bajic V.B."/>
        </authorList>
    </citation>
    <scope>NUCLEOTIDE SEQUENCE [LARGE SCALE GENOMIC DNA]</scope>
    <source>
        <strain evidence="6 7">E1L3A</strain>
    </source>
</reference>
<evidence type="ECO:0000256" key="1">
    <source>
        <dbReference type="ARBA" id="ARBA00022490"/>
    </source>
</evidence>
<dbReference type="GO" id="GO:0006412">
    <property type="term" value="P:translation"/>
    <property type="evidence" value="ECO:0007669"/>
    <property type="project" value="TreeGrafter"/>
</dbReference>
<dbReference type="EMBL" id="AFNV02000016">
    <property type="protein sequence ID" value="ERJ18668.1"/>
    <property type="molecule type" value="Genomic_DNA"/>
</dbReference>
<gene>
    <name evidence="3 6" type="primary">rimP</name>
    <name evidence="6" type="ORF">SSPSH_002376</name>
</gene>
<dbReference type="SUPFAM" id="SSF75420">
    <property type="entry name" value="YhbC-like, N-terminal domain"/>
    <property type="match status" value="1"/>
</dbReference>
<evidence type="ECO:0000256" key="3">
    <source>
        <dbReference type="HAMAP-Rule" id="MF_01077"/>
    </source>
</evidence>
<comment type="caution">
    <text evidence="6">The sequence shown here is derived from an EMBL/GenBank/DDBJ whole genome shotgun (WGS) entry which is preliminary data.</text>
</comment>
<dbReference type="HAMAP" id="MF_01077">
    <property type="entry name" value="RimP"/>
    <property type="match status" value="1"/>
</dbReference>
<dbReference type="Proteomes" id="UP000006242">
    <property type="component" value="Unassembled WGS sequence"/>
</dbReference>
<reference evidence="6 7" key="1">
    <citation type="journal article" date="2011" name="J. Bacteriol.">
        <title>Genome sequence of Salinisphaera shabanensis, a gammaproteobacterium from the harsh, variable environment of the brine-seawater interface of the Shaban Deep in the Red Sea.</title>
        <authorList>
            <person name="Antunes A."/>
            <person name="Alam I."/>
            <person name="Bajic V.B."/>
            <person name="Stingl U."/>
        </authorList>
    </citation>
    <scope>NUCLEOTIDE SEQUENCE [LARGE SCALE GENOMIC DNA]</scope>
    <source>
        <strain evidence="6 7">E1L3A</strain>
    </source>
</reference>
<feature type="domain" description="Ribosome maturation factor RimP C-terminal" evidence="5">
    <location>
        <begin position="92"/>
        <end position="157"/>
    </location>
</feature>
<organism evidence="6 7">
    <name type="scientific">Salinisphaera shabanensis E1L3A</name>
    <dbReference type="NCBI Taxonomy" id="1033802"/>
    <lineage>
        <taxon>Bacteria</taxon>
        <taxon>Pseudomonadati</taxon>
        <taxon>Pseudomonadota</taxon>
        <taxon>Gammaproteobacteria</taxon>
        <taxon>Salinisphaerales</taxon>
        <taxon>Salinisphaeraceae</taxon>
        <taxon>Salinisphaera</taxon>
    </lineage>
</organism>
<keyword evidence="2 3" id="KW-0690">Ribosome biogenesis</keyword>
<evidence type="ECO:0000259" key="4">
    <source>
        <dbReference type="Pfam" id="PF02576"/>
    </source>
</evidence>
<evidence type="ECO:0000259" key="5">
    <source>
        <dbReference type="Pfam" id="PF17384"/>
    </source>
</evidence>
<sequence length="159" mass="17852">MRGFFYWRFMSQRLHELLEPIINDLGYELWHLESVGAGRSRVLRVYIDSPAGIALEDCEAVSHEVSAALDVEDEGNGQYQLEVSSPGLDRPLVTGEHFRRFIGERARVNMFAPVAGQRKFRGTILAVNGDMVDLGCDDQTYSLATGDMAKARLDPVFEE</sequence>
<evidence type="ECO:0000313" key="7">
    <source>
        <dbReference type="Proteomes" id="UP000006242"/>
    </source>
</evidence>
<keyword evidence="7" id="KW-1185">Reference proteome</keyword>
<dbReference type="FunFam" id="3.30.300.70:FF:000001">
    <property type="entry name" value="Ribosome maturation factor RimP"/>
    <property type="match status" value="1"/>
</dbReference>
<dbReference type="SUPFAM" id="SSF74942">
    <property type="entry name" value="YhbC-like, C-terminal domain"/>
    <property type="match status" value="1"/>
</dbReference>
<keyword evidence="1 3" id="KW-0963">Cytoplasm</keyword>
<accession>U2FWP8</accession>
<dbReference type="Pfam" id="PF02576">
    <property type="entry name" value="RimP_N"/>
    <property type="match status" value="1"/>
</dbReference>
<dbReference type="GO" id="GO:0000028">
    <property type="term" value="P:ribosomal small subunit assembly"/>
    <property type="evidence" value="ECO:0007669"/>
    <property type="project" value="TreeGrafter"/>
</dbReference>
<comment type="similarity">
    <text evidence="3">Belongs to the RimP family.</text>
</comment>
<comment type="subcellular location">
    <subcellularLocation>
        <location evidence="3">Cytoplasm</location>
    </subcellularLocation>
</comment>
<name>U2FWP8_9GAMM</name>
<feature type="domain" description="Ribosome maturation factor RimP N-terminal" evidence="4">
    <location>
        <begin position="17"/>
        <end position="89"/>
    </location>
</feature>